<dbReference type="InterPro" id="IPR040108">
    <property type="entry name" value="Laa1/Sip1/HEATR5"/>
</dbReference>
<sequence length="145" mass="16206">MHTKKDDLTRYYGTGSGYKDSLTLFCGFLSICIHTNIFTFKAVFNVADELLKTANQNPRLALHKAKAGWILLGALMTLGPSVTKHHLPQMLALWANAFPKTVKEFEQEKNRGDAYTWHVTLECRAGALCSMASFCTNCSVLLMMI</sequence>
<protein>
    <submittedName>
        <fullName evidence="2">HEAT repeat-containing protein 5B</fullName>
    </submittedName>
</protein>
<name>A0A9X0CH98_9CNID</name>
<accession>A0A9X0CH98</accession>
<dbReference type="GO" id="GO:0042147">
    <property type="term" value="P:retrograde transport, endosome to Golgi"/>
    <property type="evidence" value="ECO:0007669"/>
    <property type="project" value="TreeGrafter"/>
</dbReference>
<gene>
    <name evidence="2" type="primary">HEATR5B_2</name>
    <name evidence="2" type="ORF">OS493_040361</name>
</gene>
<proteinExistence type="predicted"/>
<dbReference type="GO" id="GO:0006897">
    <property type="term" value="P:endocytosis"/>
    <property type="evidence" value="ECO:0007669"/>
    <property type="project" value="TreeGrafter"/>
</dbReference>
<reference evidence="2" key="1">
    <citation type="submission" date="2023-01" db="EMBL/GenBank/DDBJ databases">
        <title>Genome assembly of the deep-sea coral Lophelia pertusa.</title>
        <authorList>
            <person name="Herrera S."/>
            <person name="Cordes E."/>
        </authorList>
    </citation>
    <scope>NUCLEOTIDE SEQUENCE</scope>
    <source>
        <strain evidence="2">USNM1676648</strain>
        <tissue evidence="2">Polyp</tissue>
    </source>
</reference>
<dbReference type="GO" id="GO:0005829">
    <property type="term" value="C:cytosol"/>
    <property type="evidence" value="ECO:0007669"/>
    <property type="project" value="GOC"/>
</dbReference>
<keyword evidence="3" id="KW-1185">Reference proteome</keyword>
<dbReference type="GO" id="GO:0030139">
    <property type="term" value="C:endocytic vesicle"/>
    <property type="evidence" value="ECO:0007669"/>
    <property type="project" value="TreeGrafter"/>
</dbReference>
<evidence type="ECO:0000313" key="3">
    <source>
        <dbReference type="Proteomes" id="UP001163046"/>
    </source>
</evidence>
<evidence type="ECO:0000313" key="2">
    <source>
        <dbReference type="EMBL" id="KAJ7344099.1"/>
    </source>
</evidence>
<comment type="caution">
    <text evidence="2">The sequence shown here is derived from an EMBL/GenBank/DDBJ whole genome shotgun (WGS) entry which is preliminary data.</text>
</comment>
<dbReference type="PANTHER" id="PTHR21663:SF0">
    <property type="entry name" value="HEAT REPEAT-CONTAINING PROTEIN 5B"/>
    <property type="match status" value="1"/>
</dbReference>
<dbReference type="GO" id="GO:0016020">
    <property type="term" value="C:membrane"/>
    <property type="evidence" value="ECO:0007669"/>
    <property type="project" value="TreeGrafter"/>
</dbReference>
<dbReference type="GO" id="GO:0005794">
    <property type="term" value="C:Golgi apparatus"/>
    <property type="evidence" value="ECO:0007669"/>
    <property type="project" value="TreeGrafter"/>
</dbReference>
<dbReference type="GO" id="GO:0008104">
    <property type="term" value="P:intracellular protein localization"/>
    <property type="evidence" value="ECO:0007669"/>
    <property type="project" value="TreeGrafter"/>
</dbReference>
<dbReference type="EMBL" id="MU827653">
    <property type="protein sequence ID" value="KAJ7344099.1"/>
    <property type="molecule type" value="Genomic_DNA"/>
</dbReference>
<dbReference type="Proteomes" id="UP001163046">
    <property type="component" value="Unassembled WGS sequence"/>
</dbReference>
<feature type="transmembrane region" description="Helical" evidence="1">
    <location>
        <begin position="21"/>
        <end position="47"/>
    </location>
</feature>
<dbReference type="OrthoDB" id="192608at2759"/>
<organism evidence="2 3">
    <name type="scientific">Desmophyllum pertusum</name>
    <dbReference type="NCBI Taxonomy" id="174260"/>
    <lineage>
        <taxon>Eukaryota</taxon>
        <taxon>Metazoa</taxon>
        <taxon>Cnidaria</taxon>
        <taxon>Anthozoa</taxon>
        <taxon>Hexacorallia</taxon>
        <taxon>Scleractinia</taxon>
        <taxon>Caryophylliina</taxon>
        <taxon>Caryophylliidae</taxon>
        <taxon>Desmophyllum</taxon>
    </lineage>
</organism>
<keyword evidence="1" id="KW-0472">Membrane</keyword>
<dbReference type="PANTHER" id="PTHR21663">
    <property type="entry name" value="HYPOTHETICAL HEAT DOMAIN-CONTAINING"/>
    <property type="match status" value="1"/>
</dbReference>
<evidence type="ECO:0000256" key="1">
    <source>
        <dbReference type="SAM" id="Phobius"/>
    </source>
</evidence>
<keyword evidence="1" id="KW-0812">Transmembrane</keyword>
<dbReference type="AlphaFoldDB" id="A0A9X0CH98"/>
<keyword evidence="1" id="KW-1133">Transmembrane helix</keyword>